<proteinExistence type="inferred from homology"/>
<feature type="transmembrane region" description="Helical" evidence="6">
    <location>
        <begin position="289"/>
        <end position="306"/>
    </location>
</feature>
<keyword evidence="5 6" id="KW-0472">Membrane</keyword>
<dbReference type="Pfam" id="PF00999">
    <property type="entry name" value="Na_H_Exchanger"/>
    <property type="match status" value="1"/>
</dbReference>
<dbReference type="PANTHER" id="PTHR31102">
    <property type="match status" value="1"/>
</dbReference>
<dbReference type="InterPro" id="IPR006153">
    <property type="entry name" value="Cation/H_exchanger_TM"/>
</dbReference>
<feature type="transmembrane region" description="Helical" evidence="6">
    <location>
        <begin position="68"/>
        <end position="87"/>
    </location>
</feature>
<accession>A0AAW2HY21</accession>
<feature type="transmembrane region" description="Helical" evidence="6">
    <location>
        <begin position="448"/>
        <end position="470"/>
    </location>
</feature>
<evidence type="ECO:0000256" key="4">
    <source>
        <dbReference type="ARBA" id="ARBA00022989"/>
    </source>
</evidence>
<comment type="caution">
    <text evidence="8">The sequence shown here is derived from an EMBL/GenBank/DDBJ whole genome shotgun (WGS) entry which is preliminary data.</text>
</comment>
<gene>
    <name evidence="8" type="ORF">PYX00_006765</name>
</gene>
<feature type="transmembrane region" description="Helical" evidence="6">
    <location>
        <begin position="99"/>
        <end position="118"/>
    </location>
</feature>
<dbReference type="GO" id="GO:1902600">
    <property type="term" value="P:proton transmembrane transport"/>
    <property type="evidence" value="ECO:0007669"/>
    <property type="project" value="InterPro"/>
</dbReference>
<feature type="transmembrane region" description="Helical" evidence="6">
    <location>
        <begin position="376"/>
        <end position="398"/>
    </location>
</feature>
<feature type="transmembrane region" description="Helical" evidence="6">
    <location>
        <begin position="154"/>
        <end position="179"/>
    </location>
</feature>
<sequence length="504" mass="55166">MNAGNYKTFGNDGEYLISENTSVDKSRLEIIDEYIRRILDHPHIIHWTCLFLLALTLWGIMYSEVQSFVPGTQLFGMFTLFLMAYVAGEVTRLIRLPPLLGMLIVGLVLRNTGFVQFTGKFNRVAAILRHMALFIILTRAGLGLDPKALKSLSFIIMRLAFCPALVEGFTTMFFTHYFLDLPWMWGGVLGAILAAVSPAVVIPCLFALQEKGYGTDKGIPTLVIAAASLDDILSISIYGVMISMIFSPGSDLIMQAVRGPLGVLFGIIFGIVWGVILHYVPHKDHRKLILFRALLLAGGGLMVMYGSDKIGYPGAGPLGCIIAPLVASLGWKHDGWTHGTNPVAKVYSSIWVVFQPILFGLIGAEVDATVLEGRTVCYGVLSLALSLLARIVLSVVIAYGGGLNWKEKIFVAWAWFPKATVQAALGPIPLDKARENGNDEELAHAQKILILAVLAILITAPLGAVLITILGPKLLTRTVDNEMKHINKNDTEMKTESERDLNEF</sequence>
<keyword evidence="3 6" id="KW-0812">Transmembrane</keyword>
<evidence type="ECO:0000256" key="5">
    <source>
        <dbReference type="ARBA" id="ARBA00023136"/>
    </source>
</evidence>
<feature type="domain" description="Cation/H+ exchanger transmembrane" evidence="7">
    <location>
        <begin position="81"/>
        <end position="467"/>
    </location>
</feature>
<feature type="transmembrane region" description="Helical" evidence="6">
    <location>
        <begin position="220"/>
        <end position="246"/>
    </location>
</feature>
<organism evidence="8">
    <name type="scientific">Menopon gallinae</name>
    <name type="common">poultry shaft louse</name>
    <dbReference type="NCBI Taxonomy" id="328185"/>
    <lineage>
        <taxon>Eukaryota</taxon>
        <taxon>Metazoa</taxon>
        <taxon>Ecdysozoa</taxon>
        <taxon>Arthropoda</taxon>
        <taxon>Hexapoda</taxon>
        <taxon>Insecta</taxon>
        <taxon>Pterygota</taxon>
        <taxon>Neoptera</taxon>
        <taxon>Paraneoptera</taxon>
        <taxon>Psocodea</taxon>
        <taxon>Troctomorpha</taxon>
        <taxon>Phthiraptera</taxon>
        <taxon>Amblycera</taxon>
        <taxon>Menoponidae</taxon>
        <taxon>Menopon</taxon>
    </lineage>
</organism>
<evidence type="ECO:0000256" key="2">
    <source>
        <dbReference type="ARBA" id="ARBA00007367"/>
    </source>
</evidence>
<dbReference type="AlphaFoldDB" id="A0AAW2HY21"/>
<feature type="transmembrane region" description="Helical" evidence="6">
    <location>
        <begin position="44"/>
        <end position="62"/>
    </location>
</feature>
<keyword evidence="4 6" id="KW-1133">Transmembrane helix</keyword>
<dbReference type="GO" id="GO:0016020">
    <property type="term" value="C:membrane"/>
    <property type="evidence" value="ECO:0007669"/>
    <property type="project" value="UniProtKB-SubCell"/>
</dbReference>
<comment type="subcellular location">
    <subcellularLocation>
        <location evidence="1">Membrane</location>
        <topology evidence="1">Multi-pass membrane protein</topology>
    </subcellularLocation>
</comment>
<comment type="similarity">
    <text evidence="2">Belongs to the monovalent cation:proton antiporter 1 (CPA1) transporter (TC 2.A.36) family.</text>
</comment>
<name>A0AAW2HY21_9NEOP</name>
<feature type="transmembrane region" description="Helical" evidence="6">
    <location>
        <begin position="410"/>
        <end position="428"/>
    </location>
</feature>
<dbReference type="InterPro" id="IPR038770">
    <property type="entry name" value="Na+/solute_symporter_sf"/>
</dbReference>
<feature type="transmembrane region" description="Helical" evidence="6">
    <location>
        <begin position="124"/>
        <end position="142"/>
    </location>
</feature>
<evidence type="ECO:0000256" key="1">
    <source>
        <dbReference type="ARBA" id="ARBA00004141"/>
    </source>
</evidence>
<dbReference type="EMBL" id="JARGDH010000003">
    <property type="protein sequence ID" value="KAL0274312.1"/>
    <property type="molecule type" value="Genomic_DNA"/>
</dbReference>
<evidence type="ECO:0000313" key="8">
    <source>
        <dbReference type="EMBL" id="KAL0274312.1"/>
    </source>
</evidence>
<protein>
    <recommendedName>
        <fullName evidence="7">Cation/H+ exchanger transmembrane domain-containing protein</fullName>
    </recommendedName>
</protein>
<feature type="transmembrane region" description="Helical" evidence="6">
    <location>
        <begin position="252"/>
        <end position="277"/>
    </location>
</feature>
<dbReference type="PANTHER" id="PTHR31102:SF1">
    <property type="entry name" value="CATION_H+ EXCHANGER DOMAIN-CONTAINING PROTEIN"/>
    <property type="match status" value="1"/>
</dbReference>
<evidence type="ECO:0000259" key="7">
    <source>
        <dbReference type="Pfam" id="PF00999"/>
    </source>
</evidence>
<dbReference type="InterPro" id="IPR051843">
    <property type="entry name" value="CPA1_transporter"/>
</dbReference>
<feature type="transmembrane region" description="Helical" evidence="6">
    <location>
        <begin position="312"/>
        <end position="331"/>
    </location>
</feature>
<dbReference type="GO" id="GO:0015297">
    <property type="term" value="F:antiporter activity"/>
    <property type="evidence" value="ECO:0007669"/>
    <property type="project" value="InterPro"/>
</dbReference>
<reference evidence="8" key="1">
    <citation type="journal article" date="2024" name="Gigascience">
        <title>Chromosome-level genome of the poultry shaft louse Menopon gallinae provides insight into the host-switching and adaptive evolution of parasitic lice.</title>
        <authorList>
            <person name="Xu Y."/>
            <person name="Ma L."/>
            <person name="Liu S."/>
            <person name="Liang Y."/>
            <person name="Liu Q."/>
            <person name="He Z."/>
            <person name="Tian L."/>
            <person name="Duan Y."/>
            <person name="Cai W."/>
            <person name="Li H."/>
            <person name="Song F."/>
        </authorList>
    </citation>
    <scope>NUCLEOTIDE SEQUENCE</scope>
    <source>
        <strain evidence="8">Cailab_2023a</strain>
    </source>
</reference>
<dbReference type="Gene3D" id="1.20.1530.20">
    <property type="match status" value="1"/>
</dbReference>
<evidence type="ECO:0000256" key="3">
    <source>
        <dbReference type="ARBA" id="ARBA00022692"/>
    </source>
</evidence>
<feature type="transmembrane region" description="Helical" evidence="6">
    <location>
        <begin position="343"/>
        <end position="364"/>
    </location>
</feature>
<feature type="transmembrane region" description="Helical" evidence="6">
    <location>
        <begin position="185"/>
        <end position="208"/>
    </location>
</feature>
<evidence type="ECO:0000256" key="6">
    <source>
        <dbReference type="SAM" id="Phobius"/>
    </source>
</evidence>